<evidence type="ECO:0000256" key="1">
    <source>
        <dbReference type="SAM" id="SignalP"/>
    </source>
</evidence>
<gene>
    <name evidence="2" type="ORF">EMELA_v1c02690</name>
</gene>
<evidence type="ECO:0000313" key="2">
    <source>
        <dbReference type="EMBL" id="ATZ17842.1"/>
    </source>
</evidence>
<name>A0A2K8NVH7_9MOLU</name>
<dbReference type="RefSeq" id="WP_028124396.1">
    <property type="nucleotide sequence ID" value="NZ_CP024964.1"/>
</dbReference>
<accession>A0A2K8NVH7</accession>
<dbReference type="Proteomes" id="UP000231896">
    <property type="component" value="Chromosome"/>
</dbReference>
<feature type="signal peptide" evidence="1">
    <location>
        <begin position="1"/>
        <end position="21"/>
    </location>
</feature>
<dbReference type="KEGG" id="eml:EMELA_v1c02690"/>
<dbReference type="AlphaFoldDB" id="A0A2K8NVH7"/>
<reference evidence="2 3" key="1">
    <citation type="submission" date="2017-11" db="EMBL/GenBank/DDBJ databases">
        <title>Genome sequence of Entomoplasma melaleucae M1 (ATCC 49191).</title>
        <authorList>
            <person name="Lo W.-S."/>
            <person name="Gasparich G.E."/>
            <person name="Kuo C.-H."/>
        </authorList>
    </citation>
    <scope>NUCLEOTIDE SEQUENCE [LARGE SCALE GENOMIC DNA]</scope>
    <source>
        <strain evidence="2 3">M1</strain>
    </source>
</reference>
<dbReference type="STRING" id="1408435.GCA_000685885_01094"/>
<dbReference type="InterPro" id="IPR030893">
    <property type="entry name" value="Mollicu_LP"/>
</dbReference>
<sequence>MKKMLLSLTAVSMIASTTVTLGCTYTAKARSEFAKSIQKIINVANVSAEAQILTSSNKAEQDKIVVQDYKNNSRKINGVEYSSSNANVDYSYLINNFSGLKASAFLPKSDLVNSTVNEGIDDNVKMDRYLFKNYGKNWVNNITSSAIKNDEIYKGTKTGSSSITKTAGIASSLLGMVFGSDFSTAEAGFLNDNIATLLNQVPDATKESIATTIDGIADKIKTLPDLSRVLVNPLNAYVGSTRYEAFTKISDTFWKAILNKNGTETKADGEVGKTISTVGSALQYVFTLVWYVQEFADLTDKTITSEDLTDVLTEKVTTDDVKNYDQININKLFKVLNNFLDPGRDIQKAKNFVIILLGIPAERGDFKPKTNIIFDSLFNVLAGKETTGNTLSASSRSTNIFGLNIEQIIKFLMGLINSNNTLPKEVIKEIYRLIDVLKEILADEDKSIYTILKVLLNEVLFKPLTEDGKSILLIGDVLYFVADSINKKAGKVVIDAEPFKLIGSIASVPNPFGALNNGGLLKSIFQSVNYFTKKDIIGEAVIQNFKDLSSIFNTKMDIIFTQMLNVDYDNNLQFLYGLKDWTIASIFKAIGNQFNEAKYESNEYFFDLGAVRTILLSLLNKSFEQITIIDEENKEEVLEEPNNLFATLKVVAAAVRNKTVKFNDVEVKDSKSIVNVLGLDPKNSSKFIDGSIFDAIAQAYGHGVILKDAEKNETRVEMPEKGENTIRLISLLFKGILWMTNVSEKKYYDDQFGHFVDQNNWTSNILSYTNFDKIHEEANIKYNLIYQNKKYKIKEVYQVTLIREKTPENEWLGNKYFAVSSIIRK</sequence>
<evidence type="ECO:0000313" key="3">
    <source>
        <dbReference type="Proteomes" id="UP000231896"/>
    </source>
</evidence>
<keyword evidence="3" id="KW-1185">Reference proteome</keyword>
<dbReference type="NCBIfam" id="TIGR04547">
    <property type="entry name" value="Mollicu_LP"/>
    <property type="match status" value="1"/>
</dbReference>
<proteinExistence type="predicted"/>
<keyword evidence="2" id="KW-0449">Lipoprotein</keyword>
<organism evidence="2 3">
    <name type="scientific">Mesoplasma melaleucae</name>
    <dbReference type="NCBI Taxonomy" id="81459"/>
    <lineage>
        <taxon>Bacteria</taxon>
        <taxon>Bacillati</taxon>
        <taxon>Mycoplasmatota</taxon>
        <taxon>Mollicutes</taxon>
        <taxon>Entomoplasmatales</taxon>
        <taxon>Entomoplasmataceae</taxon>
        <taxon>Mesoplasma</taxon>
    </lineage>
</organism>
<dbReference type="OrthoDB" id="396400at2"/>
<dbReference type="PROSITE" id="PS51257">
    <property type="entry name" value="PROKAR_LIPOPROTEIN"/>
    <property type="match status" value="1"/>
</dbReference>
<protein>
    <submittedName>
        <fullName evidence="2">MOLPALP family lipoprotein</fullName>
    </submittedName>
</protein>
<dbReference type="EMBL" id="CP024964">
    <property type="protein sequence ID" value="ATZ17842.1"/>
    <property type="molecule type" value="Genomic_DNA"/>
</dbReference>
<keyword evidence="1" id="KW-0732">Signal</keyword>
<feature type="chain" id="PRO_5014700810" evidence="1">
    <location>
        <begin position="22"/>
        <end position="825"/>
    </location>
</feature>